<evidence type="ECO:0000313" key="2">
    <source>
        <dbReference type="EMBL" id="CAG5185700.1"/>
    </source>
</evidence>
<dbReference type="Pfam" id="PF12937">
    <property type="entry name" value="F-box-like"/>
    <property type="match status" value="1"/>
</dbReference>
<dbReference type="EMBL" id="CAJRGZ010000030">
    <property type="protein sequence ID" value="CAG5185700.1"/>
    <property type="molecule type" value="Genomic_DNA"/>
</dbReference>
<comment type="caution">
    <text evidence="2">The sequence shown here is derived from an EMBL/GenBank/DDBJ whole genome shotgun (WGS) entry which is preliminary data.</text>
</comment>
<organism evidence="2 3">
    <name type="scientific">Alternaria atra</name>
    <dbReference type="NCBI Taxonomy" id="119953"/>
    <lineage>
        <taxon>Eukaryota</taxon>
        <taxon>Fungi</taxon>
        <taxon>Dikarya</taxon>
        <taxon>Ascomycota</taxon>
        <taxon>Pezizomycotina</taxon>
        <taxon>Dothideomycetes</taxon>
        <taxon>Pleosporomycetidae</taxon>
        <taxon>Pleosporales</taxon>
        <taxon>Pleosporineae</taxon>
        <taxon>Pleosporaceae</taxon>
        <taxon>Alternaria</taxon>
        <taxon>Alternaria sect. Ulocladioides</taxon>
    </lineage>
</organism>
<feature type="domain" description="F-box" evidence="1">
    <location>
        <begin position="17"/>
        <end position="56"/>
    </location>
</feature>
<evidence type="ECO:0000313" key="3">
    <source>
        <dbReference type="Proteomes" id="UP000676310"/>
    </source>
</evidence>
<sequence>MLRSPSISSSNCKPTTINDLPEELLLNIGAQFTNLNRNRDLANLALVSKRWHPIAQEWLLIEPRFNLTFIDRYMWEMGHRSHLLSRVKRMEIWSSSEGRTTKTRYVSRTGVYIYLADVTYTPTPAPDRITQEAEFMEVCKTMIKHYATTKRHAKDWIYSLQADIVPALFGVLLCALPNLRELKVGDAWLMDFPFFANTRSPSAIANSPHPWAWEHSFLSGALTATLPLLTVLEVPSDMTALIFDHSMTTLFDFRRFENLKELTLTMKAIQGHGTFRQATPLADPREIFPKILEILRISEATHITANFLNQLCLAKKTSYFPSLKRVEAYHMEHLENTRFNANQRRCLDPIDDVRTMFRDAEVAVYLYFPPWTMTTWESEGGTPWRMKTEPDELHRGEYTCYRKAMGPFGVPQEPMNRVEIEWDAEGDAVMI</sequence>
<accession>A0A8J2N729</accession>
<reference evidence="2" key="1">
    <citation type="submission" date="2021-05" db="EMBL/GenBank/DDBJ databases">
        <authorList>
            <person name="Stam R."/>
        </authorList>
    </citation>
    <scope>NUCLEOTIDE SEQUENCE</scope>
    <source>
        <strain evidence="2">CS162</strain>
    </source>
</reference>
<gene>
    <name evidence="2" type="ORF">ALTATR162_LOCUS11379</name>
</gene>
<name>A0A8J2N729_9PLEO</name>
<dbReference type="Gene3D" id="1.20.1280.50">
    <property type="match status" value="1"/>
</dbReference>
<dbReference type="InterPro" id="IPR001810">
    <property type="entry name" value="F-box_dom"/>
</dbReference>
<dbReference type="InterPro" id="IPR036047">
    <property type="entry name" value="F-box-like_dom_sf"/>
</dbReference>
<dbReference type="RefSeq" id="XP_043174956.1">
    <property type="nucleotide sequence ID" value="XM_043319021.1"/>
</dbReference>
<keyword evidence="3" id="KW-1185">Reference proteome</keyword>
<dbReference type="AlphaFoldDB" id="A0A8J2N729"/>
<dbReference type="SUPFAM" id="SSF81383">
    <property type="entry name" value="F-box domain"/>
    <property type="match status" value="1"/>
</dbReference>
<dbReference type="OrthoDB" id="3219396at2759"/>
<protein>
    <recommendedName>
        <fullName evidence="1">F-box domain-containing protein</fullName>
    </recommendedName>
</protein>
<evidence type="ECO:0000259" key="1">
    <source>
        <dbReference type="Pfam" id="PF12937"/>
    </source>
</evidence>
<dbReference type="Proteomes" id="UP000676310">
    <property type="component" value="Unassembled WGS sequence"/>
</dbReference>
<dbReference type="GeneID" id="67011644"/>
<proteinExistence type="predicted"/>